<comment type="function">
    <text evidence="3">Required for formate dehydrogenase (FDH) activity. Acts as a sulfur carrier protein that transfers sulfur from IscS to the molybdenum cofactor prior to its insertion into FDH.</text>
</comment>
<dbReference type="NCBIfam" id="TIGR00129">
    <property type="entry name" value="fdhD_narQ"/>
    <property type="match status" value="1"/>
</dbReference>
<dbReference type="GO" id="GO:0006777">
    <property type="term" value="P:Mo-molybdopterin cofactor biosynthetic process"/>
    <property type="evidence" value="ECO:0007669"/>
    <property type="project" value="UniProtKB-UniRule"/>
</dbReference>
<evidence type="ECO:0000313" key="6">
    <source>
        <dbReference type="Proteomes" id="UP000218676"/>
    </source>
</evidence>
<dbReference type="HAMAP" id="MF_00187">
    <property type="entry name" value="FdhD"/>
    <property type="match status" value="1"/>
</dbReference>
<proteinExistence type="inferred from homology"/>
<dbReference type="GO" id="GO:0005737">
    <property type="term" value="C:cytoplasm"/>
    <property type="evidence" value="ECO:0007669"/>
    <property type="project" value="UniProtKB-SubCell"/>
</dbReference>
<dbReference type="Proteomes" id="UP000516656">
    <property type="component" value="Chromosome 1"/>
</dbReference>
<comment type="similarity">
    <text evidence="3">Belongs to the FdhD family.</text>
</comment>
<feature type="binding site" evidence="3">
    <location>
        <begin position="258"/>
        <end position="263"/>
    </location>
    <ligand>
        <name>Mo-bis(molybdopterin guanine dinucleotide)</name>
        <dbReference type="ChEBI" id="CHEBI:60539"/>
    </ligand>
</feature>
<dbReference type="GO" id="GO:0016783">
    <property type="term" value="F:sulfurtransferase activity"/>
    <property type="evidence" value="ECO:0007669"/>
    <property type="project" value="InterPro"/>
</dbReference>
<dbReference type="EMBL" id="AP018045">
    <property type="protein sequence ID" value="BAX52076.1"/>
    <property type="molecule type" value="Genomic_DNA"/>
</dbReference>
<reference evidence="5 7" key="3">
    <citation type="submission" date="2020-09" db="EMBL/GenBank/DDBJ databases">
        <title>Complete, closed and curated genome sequences of Photobacterium damselae subsp. piscicida isolates from Australia indicate localised evolution and additional plasmid-borne pathogenicity mechanisms.</title>
        <authorList>
            <person name="Baseggio L."/>
            <person name="Silayeva O."/>
            <person name="Buller N."/>
            <person name="Landos M."/>
            <person name="Engelstaedter J."/>
            <person name="Barnes A.C."/>
        </authorList>
    </citation>
    <scope>NUCLEOTIDE SEQUENCE [LARGE SCALE GENOMIC DNA]</scope>
    <source>
        <strain evidence="5 7">AS-16-0540-1</strain>
    </source>
</reference>
<evidence type="ECO:0000313" key="5">
    <source>
        <dbReference type="EMBL" id="QOD56015.1"/>
    </source>
</evidence>
<dbReference type="Pfam" id="PF02634">
    <property type="entry name" value="FdhD-NarQ"/>
    <property type="match status" value="1"/>
</dbReference>
<evidence type="ECO:0000313" key="4">
    <source>
        <dbReference type="EMBL" id="BAX52076.1"/>
    </source>
</evidence>
<accession>A0A1V1V8W2</accession>
<evidence type="ECO:0000256" key="2">
    <source>
        <dbReference type="ARBA" id="ARBA00023150"/>
    </source>
</evidence>
<dbReference type="InterPro" id="IPR003786">
    <property type="entry name" value="FdhD"/>
</dbReference>
<dbReference type="PANTHER" id="PTHR30592">
    <property type="entry name" value="FORMATE DEHYDROGENASE"/>
    <property type="match status" value="1"/>
</dbReference>
<comment type="subcellular location">
    <subcellularLocation>
        <location evidence="3">Cytoplasm</location>
    </subcellularLocation>
</comment>
<evidence type="ECO:0000256" key="3">
    <source>
        <dbReference type="HAMAP-Rule" id="MF_00187"/>
    </source>
</evidence>
<dbReference type="PIRSF" id="PIRSF015626">
    <property type="entry name" value="FdhD"/>
    <property type="match status" value="1"/>
</dbReference>
<dbReference type="Gene3D" id="3.10.20.10">
    <property type="match status" value="1"/>
</dbReference>
<dbReference type="RefSeq" id="WP_086957623.1">
    <property type="nucleotide sequence ID" value="NZ_AP018045.1"/>
</dbReference>
<dbReference type="EMBL" id="CP061854">
    <property type="protein sequence ID" value="QOD56015.1"/>
    <property type="molecule type" value="Genomic_DNA"/>
</dbReference>
<dbReference type="Gene3D" id="3.40.140.10">
    <property type="entry name" value="Cytidine Deaminase, domain 2"/>
    <property type="match status" value="1"/>
</dbReference>
<evidence type="ECO:0000256" key="1">
    <source>
        <dbReference type="ARBA" id="ARBA00022490"/>
    </source>
</evidence>
<evidence type="ECO:0000313" key="7">
    <source>
        <dbReference type="Proteomes" id="UP000516656"/>
    </source>
</evidence>
<dbReference type="PANTHER" id="PTHR30592:SF1">
    <property type="entry name" value="SULFUR CARRIER PROTEIN FDHD"/>
    <property type="match status" value="1"/>
</dbReference>
<reference evidence="4" key="1">
    <citation type="journal article" date="2017" name="Genome Announc.">
        <title>Whole-Genome Sequence of Photobacterium damselae subsp. piscicida Strain 91-197, Isolated from Hybrid Striped Bass (Morone sp.) in the United States.</title>
        <authorList>
            <person name="Teru Y."/>
            <person name="Hikima J."/>
            <person name="Kono T."/>
            <person name="Sakai M."/>
            <person name="Takano T."/>
            <person name="Hawke J.P."/>
            <person name="Takeyama H."/>
            <person name="Aoki T."/>
        </authorList>
    </citation>
    <scope>NUCLEOTIDE SEQUENCE</scope>
    <source>
        <strain evidence="4">91-197</strain>
    </source>
</reference>
<gene>
    <name evidence="3 5" type="primary">fdhD</name>
    <name evidence="5" type="ORF">IC627_12170</name>
    <name evidence="4" type="ORF">PDPUS_1_00702</name>
</gene>
<organism evidence="4 6">
    <name type="scientific">Photobacterium damsela subsp. piscicida</name>
    <name type="common">Pasteurella piscicida</name>
    <dbReference type="NCBI Taxonomy" id="38294"/>
    <lineage>
        <taxon>Bacteria</taxon>
        <taxon>Pseudomonadati</taxon>
        <taxon>Pseudomonadota</taxon>
        <taxon>Gammaproteobacteria</taxon>
        <taxon>Vibrionales</taxon>
        <taxon>Vibrionaceae</taxon>
        <taxon>Photobacterium</taxon>
    </lineage>
</organism>
<sequence length="282" mass="31237">MTSCPIDNEYFKHAEYSTHEIIKYENGIKTECEDYIAEEVPVALIYNGISHVVMMTTPSNLESFAIGFSLSERIISDIKEIKYIDIKSNYQGIEVHIELQMRPFMLLKEQRRQLVGRTGCGLCGIEHLKQAMKPVSPVNNDEVIHLSVLNQCLDKLYQQQELAGTTGCTHAAVWVDSCGNLAAIYEDVGRHVAMDKLIGARAKSSLLTHGAVLITSRASYEIVQKATSVGIEILMAVSAPTALAIKLAEDSGLTLVGFCRKGRATIYTHPHRVITDNNIRSL</sequence>
<reference evidence="6" key="2">
    <citation type="submission" date="2017-05" db="EMBL/GenBank/DDBJ databases">
        <title>Whole genome sequence of fish pathogenic bacteria, Photobacterium damselae subsp. piscicida, strain 91-197, isolated from hybrid striped bass (Morone sp.) in USA.</title>
        <authorList>
            <person name="Teru Y."/>
            <person name="Hikima J."/>
            <person name="Kono T."/>
            <person name="Sakai M."/>
            <person name="Takano T."/>
            <person name="Hawke J.P."/>
            <person name="Takeyama H."/>
            <person name="Aoki T."/>
        </authorList>
    </citation>
    <scope>NUCLEOTIDE SEQUENCE [LARGE SCALE GENOMIC DNA]</scope>
    <source>
        <strain evidence="6">91-197</strain>
    </source>
</reference>
<feature type="active site" description="Cysteine persulfide intermediate" evidence="3">
    <location>
        <position position="120"/>
    </location>
</feature>
<dbReference type="InterPro" id="IPR016193">
    <property type="entry name" value="Cytidine_deaminase-like"/>
</dbReference>
<dbReference type="Proteomes" id="UP000218676">
    <property type="component" value="Chromosome 1"/>
</dbReference>
<dbReference type="SUPFAM" id="SSF53927">
    <property type="entry name" value="Cytidine deaminase-like"/>
    <property type="match status" value="1"/>
</dbReference>
<keyword evidence="5" id="KW-0808">Transferase</keyword>
<protein>
    <recommendedName>
        <fullName evidence="3">Sulfur carrier protein FdhD</fullName>
    </recommendedName>
</protein>
<dbReference type="AlphaFoldDB" id="A0A1V1V8W2"/>
<keyword evidence="1 3" id="KW-0963">Cytoplasm</keyword>
<name>A0A1V1V8W2_PHODP</name>
<dbReference type="GO" id="GO:0097163">
    <property type="term" value="F:sulfur carrier activity"/>
    <property type="evidence" value="ECO:0007669"/>
    <property type="project" value="UniProtKB-UniRule"/>
</dbReference>
<keyword evidence="2 3" id="KW-0501">Molybdenum cofactor biosynthesis</keyword>